<keyword evidence="2 3" id="KW-0560">Oxidoreductase</keyword>
<name>A0ABV1W699_9ACTN</name>
<dbReference type="PANTHER" id="PTHR43639">
    <property type="entry name" value="OXIDOREDUCTASE, SHORT-CHAIN DEHYDROGENASE/REDUCTASE FAMILY (AFU_ORTHOLOGUE AFUA_5G02870)"/>
    <property type="match status" value="1"/>
</dbReference>
<gene>
    <name evidence="3" type="ORF">ABT317_19680</name>
</gene>
<dbReference type="CDD" id="cd05233">
    <property type="entry name" value="SDR_c"/>
    <property type="match status" value="1"/>
</dbReference>
<evidence type="ECO:0000256" key="1">
    <source>
        <dbReference type="ARBA" id="ARBA00006484"/>
    </source>
</evidence>
<protein>
    <submittedName>
        <fullName evidence="3">SDR family oxidoreductase</fullName>
        <ecNumber evidence="3">1.-.-.-</ecNumber>
    </submittedName>
</protein>
<evidence type="ECO:0000313" key="4">
    <source>
        <dbReference type="Proteomes" id="UP001458415"/>
    </source>
</evidence>
<dbReference type="InterPro" id="IPR036291">
    <property type="entry name" value="NAD(P)-bd_dom_sf"/>
</dbReference>
<dbReference type="GO" id="GO:0016491">
    <property type="term" value="F:oxidoreductase activity"/>
    <property type="evidence" value="ECO:0007669"/>
    <property type="project" value="UniProtKB-KW"/>
</dbReference>
<proteinExistence type="inferred from homology"/>
<dbReference type="Pfam" id="PF13561">
    <property type="entry name" value="adh_short_C2"/>
    <property type="match status" value="1"/>
</dbReference>
<dbReference type="PANTHER" id="PTHR43639:SF1">
    <property type="entry name" value="SHORT-CHAIN DEHYDROGENASE_REDUCTASE FAMILY PROTEIN"/>
    <property type="match status" value="1"/>
</dbReference>
<dbReference type="PRINTS" id="PR00080">
    <property type="entry name" value="SDRFAMILY"/>
</dbReference>
<evidence type="ECO:0000313" key="3">
    <source>
        <dbReference type="EMBL" id="MER6979147.1"/>
    </source>
</evidence>
<organism evidence="3 4">
    <name type="scientific">Streptomyces carpinensis</name>
    <dbReference type="NCBI Taxonomy" id="66369"/>
    <lineage>
        <taxon>Bacteria</taxon>
        <taxon>Bacillati</taxon>
        <taxon>Actinomycetota</taxon>
        <taxon>Actinomycetes</taxon>
        <taxon>Kitasatosporales</taxon>
        <taxon>Streptomycetaceae</taxon>
        <taxon>Streptomyces</taxon>
    </lineage>
</organism>
<comment type="similarity">
    <text evidence="1">Belongs to the short-chain dehydrogenases/reductases (SDR) family.</text>
</comment>
<dbReference type="Proteomes" id="UP001458415">
    <property type="component" value="Unassembled WGS sequence"/>
</dbReference>
<reference evidence="3 4" key="1">
    <citation type="submission" date="2024-06" db="EMBL/GenBank/DDBJ databases">
        <title>The Natural Products Discovery Center: Release of the First 8490 Sequenced Strains for Exploring Actinobacteria Biosynthetic Diversity.</title>
        <authorList>
            <person name="Kalkreuter E."/>
            <person name="Kautsar S.A."/>
            <person name="Yang D."/>
            <person name="Bader C.D."/>
            <person name="Teijaro C.N."/>
            <person name="Fluegel L."/>
            <person name="Davis C.M."/>
            <person name="Simpson J.R."/>
            <person name="Lauterbach L."/>
            <person name="Steele A.D."/>
            <person name="Gui C."/>
            <person name="Meng S."/>
            <person name="Li G."/>
            <person name="Viehrig K."/>
            <person name="Ye F."/>
            <person name="Su P."/>
            <person name="Kiefer A.F."/>
            <person name="Nichols A."/>
            <person name="Cepeda A.J."/>
            <person name="Yan W."/>
            <person name="Fan B."/>
            <person name="Jiang Y."/>
            <person name="Adhikari A."/>
            <person name="Zheng C.-J."/>
            <person name="Schuster L."/>
            <person name="Cowan T.M."/>
            <person name="Smanski M.J."/>
            <person name="Chevrette M.G."/>
            <person name="De Carvalho L.P.S."/>
            <person name="Shen B."/>
        </authorList>
    </citation>
    <scope>NUCLEOTIDE SEQUENCE [LARGE SCALE GENOMIC DNA]</scope>
    <source>
        <strain evidence="3 4">NPDC000634</strain>
    </source>
</reference>
<dbReference type="RefSeq" id="WP_086731405.1">
    <property type="nucleotide sequence ID" value="NZ_MUBM01000604.1"/>
</dbReference>
<dbReference type="Gene3D" id="3.40.50.720">
    <property type="entry name" value="NAD(P)-binding Rossmann-like Domain"/>
    <property type="match status" value="1"/>
</dbReference>
<sequence>MSIPGMKVAVVTGASQGIGAGLVDAYRKLGYAVVATSRSIAASDDPNVLTVRGDIADPATAERVVAAGLERFGRIDTLVNNAGVFVAKPFTEYTQEDYDAVTGVNLGGFFRITQLAVEQMLGQGGGHVVQVTTSLVDHANSAVPSALASLTKGGLQSATKALAIEYAGRGVRSNAVALGIIRTPMHQEEFHETLAALHPVGRMGEVSDAVDAVVYLENAPFVTGEILHVDGGQSAGH</sequence>
<evidence type="ECO:0000256" key="2">
    <source>
        <dbReference type="ARBA" id="ARBA00023002"/>
    </source>
</evidence>
<keyword evidence="4" id="KW-1185">Reference proteome</keyword>
<dbReference type="EC" id="1.-.-.-" evidence="3"/>
<dbReference type="SUPFAM" id="SSF51735">
    <property type="entry name" value="NAD(P)-binding Rossmann-fold domains"/>
    <property type="match status" value="1"/>
</dbReference>
<dbReference type="InterPro" id="IPR002347">
    <property type="entry name" value="SDR_fam"/>
</dbReference>
<comment type="caution">
    <text evidence="3">The sequence shown here is derived from an EMBL/GenBank/DDBJ whole genome shotgun (WGS) entry which is preliminary data.</text>
</comment>
<dbReference type="PRINTS" id="PR00081">
    <property type="entry name" value="GDHRDH"/>
</dbReference>
<dbReference type="EMBL" id="JBEPCU010000326">
    <property type="protein sequence ID" value="MER6979147.1"/>
    <property type="molecule type" value="Genomic_DNA"/>
</dbReference>
<accession>A0ABV1W699</accession>